<feature type="compositionally biased region" description="Basic and acidic residues" evidence="1">
    <location>
        <begin position="1063"/>
        <end position="1076"/>
    </location>
</feature>
<accession>A0A9W8A675</accession>
<feature type="compositionally biased region" description="Polar residues" evidence="1">
    <location>
        <begin position="1188"/>
        <end position="1201"/>
    </location>
</feature>
<comment type="caution">
    <text evidence="3">The sequence shown here is derived from an EMBL/GenBank/DDBJ whole genome shotgun (WGS) entry which is preliminary data.</text>
</comment>
<feature type="region of interest" description="Disordered" evidence="1">
    <location>
        <begin position="416"/>
        <end position="567"/>
    </location>
</feature>
<feature type="compositionally biased region" description="Basic residues" evidence="1">
    <location>
        <begin position="1089"/>
        <end position="1099"/>
    </location>
</feature>
<feature type="region of interest" description="Disordered" evidence="1">
    <location>
        <begin position="162"/>
        <end position="190"/>
    </location>
</feature>
<feature type="compositionally biased region" description="Basic and acidic residues" evidence="1">
    <location>
        <begin position="1008"/>
        <end position="1026"/>
    </location>
</feature>
<feature type="compositionally biased region" description="Polar residues" evidence="1">
    <location>
        <begin position="162"/>
        <end position="182"/>
    </location>
</feature>
<feature type="compositionally biased region" description="Low complexity" evidence="1">
    <location>
        <begin position="1172"/>
        <end position="1187"/>
    </location>
</feature>
<evidence type="ECO:0000313" key="3">
    <source>
        <dbReference type="EMBL" id="KAJ1919078.1"/>
    </source>
</evidence>
<feature type="region of interest" description="Disordered" evidence="1">
    <location>
        <begin position="591"/>
        <end position="638"/>
    </location>
</feature>
<name>A0A9W8A675_9FUNG</name>
<dbReference type="EMBL" id="JANBPU010000033">
    <property type="protein sequence ID" value="KAJ1919078.1"/>
    <property type="molecule type" value="Genomic_DNA"/>
</dbReference>
<protein>
    <recommendedName>
        <fullName evidence="2">Arrestin C-terminal-like domain-containing protein</fullName>
    </recommendedName>
</protein>
<feature type="compositionally biased region" description="Basic and acidic residues" evidence="1">
    <location>
        <begin position="423"/>
        <end position="432"/>
    </location>
</feature>
<dbReference type="OrthoDB" id="2333384at2759"/>
<feature type="compositionally biased region" description="Basic residues" evidence="1">
    <location>
        <begin position="612"/>
        <end position="629"/>
    </location>
</feature>
<feature type="region of interest" description="Disordered" evidence="1">
    <location>
        <begin position="993"/>
        <end position="1207"/>
    </location>
</feature>
<gene>
    <name evidence="3" type="ORF">H4219_002233</name>
</gene>
<feature type="compositionally biased region" description="Basic and acidic residues" evidence="1">
    <location>
        <begin position="591"/>
        <end position="611"/>
    </location>
</feature>
<feature type="compositionally biased region" description="Basic residues" evidence="1">
    <location>
        <begin position="1053"/>
        <end position="1062"/>
    </location>
</feature>
<evidence type="ECO:0000313" key="4">
    <source>
        <dbReference type="Proteomes" id="UP001150538"/>
    </source>
</evidence>
<evidence type="ECO:0000256" key="1">
    <source>
        <dbReference type="SAM" id="MobiDB-lite"/>
    </source>
</evidence>
<keyword evidence="4" id="KW-1185">Reference proteome</keyword>
<feature type="compositionally biased region" description="Basic residues" evidence="1">
    <location>
        <begin position="995"/>
        <end position="1007"/>
    </location>
</feature>
<sequence length="1207" mass="133673">MRFHCEFCYSICAEVTKVPEPDQNTPPPMVSPLGSIPFTSDFMEESLANCQREIVYVPMLIPSMHPESSTEIDEILFTEKRGHKVKPLVHLYADIQGCEAWPGSNITINYGTRSQTSNSVSKVTATLYEHIVCRESCLSSFQNPIAEFDRVISRVSQNVGSVTSPKIQSSGNNGFSISSTTPKESDNVHSASDGEFRTLVLPVPPISVGSVGSDYIRFSHYLRITLSVPSWLSGEQTVSIDTQIVMFTPPPQIENAETYTTDLGISIPSSPSDSSFDLSDEKKMKRRIARMSKRDIDHEMILEAVARMREQEGIRPISDGCLIHQVPSNLSDANPLEVDPQLSWEAYLAQNDPNFSLDDLPSMYYNLESVDRIPPTLIRIDRIDHPPVPVPKGKDASVPPTMPLVVGGIRRPSLVGTASEHQALSKRDDLEKSPVPTGSQWSAHPETAYPGRYKPQPTDTSMSTKHENSSRTRKHRKSDSVSSSQINTPIKSRPSYQAESRSSSRVNINQVVRSKSSQHQSSERPTSARSNSGQHRNSPRKLFRRHRKSVSKEDEGSQYVISKPLPELPIPVEIFTDPKVFEEEVVIAKEEGKIIETPKASDENSEREERQRRYHVHKPSTSHRRRSNTKNKTEKACKHEEDSSIKKIIYSSEKATPAVVPVTPDCADDKKKVCDNGSLSSLSTTNADLTVFPQKTSGIVKDTSVVPSDEPKADAKPGSQRNVDAIEDAESLAYDVAIDPLAAIMPRKSKSMNFYISNTQRSIHVYPTIVSTKTRILSPKELAADLQGRLYLNEKTADPVKKTSQPPFSKNDVGSGAKSHKPLLPHCISTEGLSRDLVAKEMDAVINKSIAPTGLRSNSKSLLKKMAGRRKVRESPIDLERGTVSEPNMSAKIDLKTFLLEGAEAAQAQSPSILQQCSSDDFLHDEDPPPYEPREIYSGQASVQGVETRLAKHSKTNALGPIMIDTGELSSAPDTVDGFAEATALSSAVKAEYHTHHHTHHHHHHYHEQHNGKEESERGTGQEEEHKRHRKPRGSTSSSSHKKKGVTSSSSSSRHRHHHHHKDDKQTEDNSGDVHRKSSRTSTSESPHGHSRRHRHHHHERSEGSAHSKDRERRRHHSSSKSPLASPGVSKELRKSMFKELPPIPPEPAGSGNDKDSAMPTVPLSHTNTLKSLAGSSSRASVHSNSSKFSFTSRPSISLSLSGAFRR</sequence>
<organism evidence="3 4">
    <name type="scientific">Mycoemilia scoparia</name>
    <dbReference type="NCBI Taxonomy" id="417184"/>
    <lineage>
        <taxon>Eukaryota</taxon>
        <taxon>Fungi</taxon>
        <taxon>Fungi incertae sedis</taxon>
        <taxon>Zoopagomycota</taxon>
        <taxon>Kickxellomycotina</taxon>
        <taxon>Kickxellomycetes</taxon>
        <taxon>Kickxellales</taxon>
        <taxon>Kickxellaceae</taxon>
        <taxon>Mycoemilia</taxon>
    </lineage>
</organism>
<dbReference type="InterPro" id="IPR011022">
    <property type="entry name" value="Arrestin_C-like"/>
</dbReference>
<feature type="domain" description="Arrestin C-terminal-like" evidence="2">
    <location>
        <begin position="97"/>
        <end position="250"/>
    </location>
</feature>
<reference evidence="3" key="1">
    <citation type="submission" date="2022-07" db="EMBL/GenBank/DDBJ databases">
        <title>Phylogenomic reconstructions and comparative analyses of Kickxellomycotina fungi.</title>
        <authorList>
            <person name="Reynolds N.K."/>
            <person name="Stajich J.E."/>
            <person name="Barry K."/>
            <person name="Grigoriev I.V."/>
            <person name="Crous P."/>
            <person name="Smith M.E."/>
        </authorList>
    </citation>
    <scope>NUCLEOTIDE SEQUENCE</scope>
    <source>
        <strain evidence="3">NBRC 100468</strain>
    </source>
</reference>
<feature type="region of interest" description="Disordered" evidence="1">
    <location>
        <begin position="798"/>
        <end position="820"/>
    </location>
</feature>
<dbReference type="Pfam" id="PF02752">
    <property type="entry name" value="Arrestin_C"/>
    <property type="match status" value="1"/>
</dbReference>
<dbReference type="Proteomes" id="UP001150538">
    <property type="component" value="Unassembled WGS sequence"/>
</dbReference>
<feature type="compositionally biased region" description="Basic residues" evidence="1">
    <location>
        <begin position="537"/>
        <end position="549"/>
    </location>
</feature>
<proteinExistence type="predicted"/>
<dbReference type="AlphaFoldDB" id="A0A9W8A675"/>
<evidence type="ECO:0000259" key="2">
    <source>
        <dbReference type="Pfam" id="PF02752"/>
    </source>
</evidence>
<feature type="compositionally biased region" description="Basic and acidic residues" evidence="1">
    <location>
        <begin position="1100"/>
        <end position="1111"/>
    </location>
</feature>
<feature type="compositionally biased region" description="Polar residues" evidence="1">
    <location>
        <begin position="480"/>
        <end position="536"/>
    </location>
</feature>